<dbReference type="STRING" id="98403.A0A151GEE5"/>
<feature type="compositionally biased region" description="Pro residues" evidence="2">
    <location>
        <begin position="67"/>
        <end position="81"/>
    </location>
</feature>
<comment type="caution">
    <text evidence="4">The sequence shown here is derived from an EMBL/GenBank/DDBJ whole genome shotgun (WGS) entry which is preliminary data.</text>
</comment>
<dbReference type="RefSeq" id="XP_040654808.1">
    <property type="nucleotide sequence ID" value="XM_040804704.1"/>
</dbReference>
<dbReference type="PANTHER" id="PTHR47657:SF14">
    <property type="entry name" value="ZN(2)-C6 FUNGAL-TYPE DOMAIN-CONTAINING PROTEIN"/>
    <property type="match status" value="1"/>
</dbReference>
<dbReference type="InterPro" id="IPR001138">
    <property type="entry name" value="Zn2Cys6_DnaBD"/>
</dbReference>
<dbReference type="GO" id="GO:0008270">
    <property type="term" value="F:zinc ion binding"/>
    <property type="evidence" value="ECO:0007669"/>
    <property type="project" value="InterPro"/>
</dbReference>
<dbReference type="Pfam" id="PF00172">
    <property type="entry name" value="Zn_clus"/>
    <property type="match status" value="1"/>
</dbReference>
<evidence type="ECO:0000259" key="3">
    <source>
        <dbReference type="PROSITE" id="PS50048"/>
    </source>
</evidence>
<dbReference type="GeneID" id="63720062"/>
<accession>A0A151GEE5</accession>
<dbReference type="Gene3D" id="4.10.240.10">
    <property type="entry name" value="Zn(2)-C6 fungal-type DNA-binding domain"/>
    <property type="match status" value="1"/>
</dbReference>
<dbReference type="InParanoid" id="A0A151GEE5"/>
<proteinExistence type="predicted"/>
<evidence type="ECO:0000256" key="2">
    <source>
        <dbReference type="SAM" id="MobiDB-lite"/>
    </source>
</evidence>
<name>A0A151GEE5_DRECN</name>
<dbReference type="SMART" id="SM00066">
    <property type="entry name" value="GAL4"/>
    <property type="match status" value="1"/>
</dbReference>
<evidence type="ECO:0000256" key="1">
    <source>
        <dbReference type="ARBA" id="ARBA00023242"/>
    </source>
</evidence>
<dbReference type="OrthoDB" id="3031538at2759"/>
<dbReference type="InterPro" id="IPR021858">
    <property type="entry name" value="Fun_TF"/>
</dbReference>
<keyword evidence="1" id="KW-0539">Nucleus</keyword>
<dbReference type="CDD" id="cd00067">
    <property type="entry name" value="GAL4"/>
    <property type="match status" value="1"/>
</dbReference>
<organism evidence="4 5">
    <name type="scientific">Drechmeria coniospora</name>
    <name type="common">Nematophagous fungus</name>
    <name type="synonym">Meria coniospora</name>
    <dbReference type="NCBI Taxonomy" id="98403"/>
    <lineage>
        <taxon>Eukaryota</taxon>
        <taxon>Fungi</taxon>
        <taxon>Dikarya</taxon>
        <taxon>Ascomycota</taxon>
        <taxon>Pezizomycotina</taxon>
        <taxon>Sordariomycetes</taxon>
        <taxon>Hypocreomycetidae</taxon>
        <taxon>Hypocreales</taxon>
        <taxon>Ophiocordycipitaceae</taxon>
        <taxon>Drechmeria</taxon>
    </lineage>
</organism>
<dbReference type="FunCoup" id="A0A151GEE5">
    <property type="interactions" value="604"/>
</dbReference>
<dbReference type="PROSITE" id="PS50048">
    <property type="entry name" value="ZN2_CY6_FUNGAL_2"/>
    <property type="match status" value="1"/>
</dbReference>
<dbReference type="Proteomes" id="UP000076580">
    <property type="component" value="Chromosome 03"/>
</dbReference>
<keyword evidence="5" id="KW-1185">Reference proteome</keyword>
<reference evidence="4 5" key="1">
    <citation type="journal article" date="2016" name="Sci. Rep.">
        <title>Insights into Adaptations to a Near-Obligate Nematode Endoparasitic Lifestyle from the Finished Genome of Drechmeria coniospora.</title>
        <authorList>
            <person name="Zhang L."/>
            <person name="Zhou Z."/>
            <person name="Guo Q."/>
            <person name="Fokkens L."/>
            <person name="Miskei M."/>
            <person name="Pocsi I."/>
            <person name="Zhang W."/>
            <person name="Chen M."/>
            <person name="Wang L."/>
            <person name="Sun Y."/>
            <person name="Donzelli B.G."/>
            <person name="Gibson D.M."/>
            <person name="Nelson D.R."/>
            <person name="Luo J.G."/>
            <person name="Rep M."/>
            <person name="Liu H."/>
            <person name="Yang S."/>
            <person name="Wang J."/>
            <person name="Krasnoff S.B."/>
            <person name="Xu Y."/>
            <person name="Molnar I."/>
            <person name="Lin M."/>
        </authorList>
    </citation>
    <scope>NUCLEOTIDE SEQUENCE [LARGE SCALE GENOMIC DNA]</scope>
    <source>
        <strain evidence="4 5">ARSEF 6962</strain>
    </source>
</reference>
<dbReference type="AlphaFoldDB" id="A0A151GEE5"/>
<protein>
    <recommendedName>
        <fullName evidence="3">Zn(2)-C6 fungal-type domain-containing protein</fullName>
    </recommendedName>
</protein>
<dbReference type="InterPro" id="IPR052400">
    <property type="entry name" value="Zn2-C6_fungal_TF"/>
</dbReference>
<dbReference type="InterPro" id="IPR036864">
    <property type="entry name" value="Zn2-C6_fun-type_DNA-bd_sf"/>
</dbReference>
<evidence type="ECO:0000313" key="5">
    <source>
        <dbReference type="Proteomes" id="UP000076580"/>
    </source>
</evidence>
<dbReference type="EMBL" id="LAYC01000003">
    <property type="protein sequence ID" value="KYK55456.1"/>
    <property type="molecule type" value="Genomic_DNA"/>
</dbReference>
<dbReference type="GO" id="GO:0000981">
    <property type="term" value="F:DNA-binding transcription factor activity, RNA polymerase II-specific"/>
    <property type="evidence" value="ECO:0007669"/>
    <property type="project" value="InterPro"/>
</dbReference>
<gene>
    <name evidence="4" type="ORF">DCS_07419</name>
</gene>
<feature type="region of interest" description="Disordered" evidence="2">
    <location>
        <begin position="58"/>
        <end position="132"/>
    </location>
</feature>
<evidence type="ECO:0000313" key="4">
    <source>
        <dbReference type="EMBL" id="KYK55456.1"/>
    </source>
</evidence>
<dbReference type="Pfam" id="PF11951">
    <property type="entry name" value="Fungal_trans_2"/>
    <property type="match status" value="1"/>
</dbReference>
<dbReference type="SUPFAM" id="SSF57701">
    <property type="entry name" value="Zn2/Cys6 DNA-binding domain"/>
    <property type="match status" value="1"/>
</dbReference>
<dbReference type="PROSITE" id="PS00463">
    <property type="entry name" value="ZN2_CY6_FUNGAL_1"/>
    <property type="match status" value="1"/>
</dbReference>
<dbReference type="PANTHER" id="PTHR47657">
    <property type="entry name" value="STEROL REGULATORY ELEMENT-BINDING PROTEIN ECM22"/>
    <property type="match status" value="1"/>
</dbReference>
<feature type="domain" description="Zn(2)-C6 fungal-type" evidence="3">
    <location>
        <begin position="13"/>
        <end position="43"/>
    </location>
</feature>
<sequence>MPPRRSHTKSRAGCRRCKIRKIKCDEVHPRCGHCVKHGVACDFERGRSLGHLAAAPSLEAADDDQPSPAPTSTPTPTPTPTSTPTLSVPKAASPRQSPSLIPATPVMPHLQPPPQPLPRTETEVPSQPPPQPPVAADAIITPAPRQEDRLMEFRLLHHFTTSTAETLSTQSTAAEDIWKRVVPQMAFREGRTYLLDAILSVAALHLRTQHPDDKPLVQASHVYAASTLTEYRISLGRGITAENAESLFLTASLIAFQLTASRIFFSKDDYDASSVDASRYALPMPWFHAFQGVKTIVATSWQWIRHSDIVRAVIDSQPSFQLDLNPLAADSFFGHLLEGVDEELAAESREQVLATSQGYSHAVSVLNWAHKMRFAPAALAFPASVSRRFIDLVEERRPRALAILACFFALLKRMDNVWWLDDVSRREVMGLVSLFERGSGWWKHLEWPVRIALWDGNTIPSDVWGAECNEEPQADNSLVETMMNHIDLLTKLASQAQTSPIDVDGDFGLVAAPLD</sequence>